<feature type="compositionally biased region" description="Basic and acidic residues" evidence="5">
    <location>
        <begin position="64"/>
        <end position="79"/>
    </location>
</feature>
<dbReference type="GO" id="GO:0005524">
    <property type="term" value="F:ATP binding"/>
    <property type="evidence" value="ECO:0007669"/>
    <property type="project" value="UniProtKB-KW"/>
</dbReference>
<dbReference type="GO" id="GO:0010506">
    <property type="term" value="P:regulation of autophagy"/>
    <property type="evidence" value="ECO:0007669"/>
    <property type="project" value="InterPro"/>
</dbReference>
<evidence type="ECO:0000256" key="5">
    <source>
        <dbReference type="SAM" id="MobiDB-lite"/>
    </source>
</evidence>
<feature type="region of interest" description="Disordered" evidence="5">
    <location>
        <begin position="64"/>
        <end position="105"/>
    </location>
</feature>
<feature type="compositionally biased region" description="Polar residues" evidence="5">
    <location>
        <begin position="188"/>
        <end position="198"/>
    </location>
</feature>
<comment type="caution">
    <text evidence="6">The sequence shown here is derived from an EMBL/GenBank/DDBJ whole genome shotgun (WGS) entry which is preliminary data.</text>
</comment>
<keyword evidence="7" id="KW-1185">Reference proteome</keyword>
<keyword evidence="3 6" id="KW-0418">Kinase</keyword>
<dbReference type="GO" id="GO:0005776">
    <property type="term" value="C:autophagosome"/>
    <property type="evidence" value="ECO:0007669"/>
    <property type="project" value="TreeGrafter"/>
</dbReference>
<evidence type="ECO:0000256" key="3">
    <source>
        <dbReference type="ARBA" id="ARBA00022777"/>
    </source>
</evidence>
<feature type="non-terminal residue" evidence="6">
    <location>
        <position position="1"/>
    </location>
</feature>
<sequence length="529" mass="60597">MSPPVGNNSANCQQKPLAKYIGDLDSAATNIPRLYQRKNIDVHNSQFRLFNNADEIEILFPNKEDPVESLPTEDKRNVGDGENGFPVKENSSPKHVGNPSGEKTTCNNGCAKECVSPGPANAGLAISTSPDHPRGGGGGGGGGDDSDEDNKAQKKYDDHGKKVLKQKKRKQKKRSSDTDVEVPMAESPQDQPEQNPQNAENVMHVREKQKWHTRINRYNFCKCENKCCENCIQVDQEMRGYFEESNLDWTPVIEYHRKVCQFQYRCELCSRYKERELAIKNVCQLMKRRTESEDLIIWKNHDSFDDLSHFKELEHFYFEDDRYFAKGGFGEVHHIELPWSIKEKYFGSSCPRLVLKKAIVTADEMYVLRKTATHPNFVKTLLVVQKKENKFTHRIIMEKCDMSMKDFLKQLWKDGKALEKGEALFYWHQVVAALIFLHFDSIHAIHKDIKAANVLLTISDNMIRVKLADFGLVKCLPGEYTKSGLPAAGTRCFMAPEVYEQRAHGRPADIYSLGMLFLQLLFEHWKNVQ</sequence>
<gene>
    <name evidence="6" type="ORF">PACLA_8A076862</name>
</gene>
<dbReference type="InterPro" id="IPR045269">
    <property type="entry name" value="Atg1-like"/>
</dbReference>
<proteinExistence type="predicted"/>
<dbReference type="Proteomes" id="UP001152795">
    <property type="component" value="Unassembled WGS sequence"/>
</dbReference>
<evidence type="ECO:0000256" key="4">
    <source>
        <dbReference type="ARBA" id="ARBA00022840"/>
    </source>
</evidence>
<dbReference type="PANTHER" id="PTHR24348:SF22">
    <property type="entry name" value="NON-SPECIFIC SERINE_THREONINE PROTEIN KINASE"/>
    <property type="match status" value="1"/>
</dbReference>
<dbReference type="Gene3D" id="1.10.510.10">
    <property type="entry name" value="Transferase(Phosphotransferase) domain 1"/>
    <property type="match status" value="1"/>
</dbReference>
<accession>A0A6S7ICV6</accession>
<feature type="compositionally biased region" description="Basic and acidic residues" evidence="5">
    <location>
        <begin position="149"/>
        <end position="161"/>
    </location>
</feature>
<dbReference type="GO" id="GO:0000045">
    <property type="term" value="P:autophagosome assembly"/>
    <property type="evidence" value="ECO:0007669"/>
    <property type="project" value="TreeGrafter"/>
</dbReference>
<dbReference type="SUPFAM" id="SSF56112">
    <property type="entry name" value="Protein kinase-like (PK-like)"/>
    <property type="match status" value="1"/>
</dbReference>
<feature type="region of interest" description="Disordered" evidence="5">
    <location>
        <begin position="121"/>
        <end position="198"/>
    </location>
</feature>
<feature type="compositionally biased region" description="Basic residues" evidence="5">
    <location>
        <begin position="162"/>
        <end position="173"/>
    </location>
</feature>
<evidence type="ECO:0000313" key="7">
    <source>
        <dbReference type="Proteomes" id="UP001152795"/>
    </source>
</evidence>
<dbReference type="InterPro" id="IPR000719">
    <property type="entry name" value="Prot_kinase_dom"/>
</dbReference>
<dbReference type="CDD" id="cd00180">
    <property type="entry name" value="PKc"/>
    <property type="match status" value="1"/>
</dbReference>
<dbReference type="PANTHER" id="PTHR24348">
    <property type="entry name" value="SERINE/THREONINE-PROTEIN KINASE UNC-51-RELATED"/>
    <property type="match status" value="1"/>
</dbReference>
<evidence type="ECO:0000256" key="1">
    <source>
        <dbReference type="ARBA" id="ARBA00022679"/>
    </source>
</evidence>
<keyword evidence="2" id="KW-0547">Nucleotide-binding</keyword>
<dbReference type="EMBL" id="CACRXK020008472">
    <property type="protein sequence ID" value="CAB4014853.1"/>
    <property type="molecule type" value="Genomic_DNA"/>
</dbReference>
<keyword evidence="1" id="KW-0808">Transferase</keyword>
<reference evidence="6" key="1">
    <citation type="submission" date="2020-04" db="EMBL/GenBank/DDBJ databases">
        <authorList>
            <person name="Alioto T."/>
            <person name="Alioto T."/>
            <person name="Gomez Garrido J."/>
        </authorList>
    </citation>
    <scope>NUCLEOTIDE SEQUENCE</scope>
    <source>
        <strain evidence="6">A484AB</strain>
    </source>
</reference>
<keyword evidence="4" id="KW-0067">ATP-binding</keyword>
<dbReference type="GO" id="GO:0004674">
    <property type="term" value="F:protein serine/threonine kinase activity"/>
    <property type="evidence" value="ECO:0007669"/>
    <property type="project" value="InterPro"/>
</dbReference>
<dbReference type="GO" id="GO:0016020">
    <property type="term" value="C:membrane"/>
    <property type="evidence" value="ECO:0007669"/>
    <property type="project" value="TreeGrafter"/>
</dbReference>
<organism evidence="6 7">
    <name type="scientific">Paramuricea clavata</name>
    <name type="common">Red gorgonian</name>
    <name type="synonym">Violescent sea-whip</name>
    <dbReference type="NCBI Taxonomy" id="317549"/>
    <lineage>
        <taxon>Eukaryota</taxon>
        <taxon>Metazoa</taxon>
        <taxon>Cnidaria</taxon>
        <taxon>Anthozoa</taxon>
        <taxon>Octocorallia</taxon>
        <taxon>Malacalcyonacea</taxon>
        <taxon>Plexauridae</taxon>
        <taxon>Paramuricea</taxon>
    </lineage>
</organism>
<evidence type="ECO:0000313" key="6">
    <source>
        <dbReference type="EMBL" id="CAB4014853.1"/>
    </source>
</evidence>
<dbReference type="PROSITE" id="PS50011">
    <property type="entry name" value="PROTEIN_KINASE_DOM"/>
    <property type="match status" value="1"/>
</dbReference>
<dbReference type="Pfam" id="PF00069">
    <property type="entry name" value="Pkinase"/>
    <property type="match status" value="1"/>
</dbReference>
<dbReference type="AlphaFoldDB" id="A0A6S7ICV6"/>
<protein>
    <submittedName>
        <fullName evidence="6">Serine threonine- kinase PLK4</fullName>
    </submittedName>
</protein>
<evidence type="ECO:0000256" key="2">
    <source>
        <dbReference type="ARBA" id="ARBA00022741"/>
    </source>
</evidence>
<dbReference type="GO" id="GO:0005829">
    <property type="term" value="C:cytosol"/>
    <property type="evidence" value="ECO:0007669"/>
    <property type="project" value="TreeGrafter"/>
</dbReference>
<dbReference type="GO" id="GO:0000407">
    <property type="term" value="C:phagophore assembly site"/>
    <property type="evidence" value="ECO:0007669"/>
    <property type="project" value="TreeGrafter"/>
</dbReference>
<dbReference type="OrthoDB" id="5964819at2759"/>
<dbReference type="InterPro" id="IPR011009">
    <property type="entry name" value="Kinase-like_dom_sf"/>
</dbReference>
<name>A0A6S7ICV6_PARCT</name>
<dbReference type="SMART" id="SM00220">
    <property type="entry name" value="S_TKc"/>
    <property type="match status" value="1"/>
</dbReference>